<dbReference type="Proteomes" id="UP000050417">
    <property type="component" value="Unassembled WGS sequence"/>
</dbReference>
<reference evidence="1 2" key="1">
    <citation type="submission" date="2015-07" db="EMBL/GenBank/DDBJ databases">
        <title>Genome sequence of Ornatilinea apprima DSM 23815.</title>
        <authorList>
            <person name="Hemp J."/>
            <person name="Ward L.M."/>
            <person name="Pace L.A."/>
            <person name="Fischer W.W."/>
        </authorList>
    </citation>
    <scope>NUCLEOTIDE SEQUENCE [LARGE SCALE GENOMIC DNA]</scope>
    <source>
        <strain evidence="1 2">P3M-1</strain>
    </source>
</reference>
<dbReference type="AlphaFoldDB" id="A0A0P6X2E7"/>
<comment type="caution">
    <text evidence="1">The sequence shown here is derived from an EMBL/GenBank/DDBJ whole genome shotgun (WGS) entry which is preliminary data.</text>
</comment>
<dbReference type="STRING" id="1134406.ADN00_14495"/>
<proteinExistence type="predicted"/>
<evidence type="ECO:0000313" key="1">
    <source>
        <dbReference type="EMBL" id="KPL73768.1"/>
    </source>
</evidence>
<protein>
    <recommendedName>
        <fullName evidence="3">Peptidase MA-like domain-containing protein</fullName>
    </recommendedName>
</protein>
<gene>
    <name evidence="1" type="ORF">ADN00_14495</name>
</gene>
<evidence type="ECO:0008006" key="3">
    <source>
        <dbReference type="Google" id="ProtNLM"/>
    </source>
</evidence>
<name>A0A0P6X2E7_9CHLR</name>
<accession>A0A0P6X2E7</accession>
<dbReference type="OrthoDB" id="256673at2"/>
<sequence length="277" mass="31572">MNMPGEDWKQTDAGGLSVYFHAEDALDAQVIAQACRDSLPLLQEEWGLALARGCRVYVMTDWREFIFNSAPPLRRLIYALGYPLWARRMRAMWTYVGGWTVPYPGRPVVGVKPARLVAASDRTIGQSIFVEQPDSQLKIRSLAAHELAHAAAAHLRLPAWLNEGLAMRTADLALGRDTVRTDTLQLLKKPRRGPRAWLLMNTNLYFRGTDDIIYRYARGYWLTRYLQAVNSPALKAALRRRLPRRILYARLAEAVGLTAGMFWKRIDRLVYDHFSGS</sequence>
<keyword evidence="2" id="KW-1185">Reference proteome</keyword>
<dbReference type="EMBL" id="LGCL01000034">
    <property type="protein sequence ID" value="KPL73768.1"/>
    <property type="molecule type" value="Genomic_DNA"/>
</dbReference>
<organism evidence="1 2">
    <name type="scientific">Ornatilinea apprima</name>
    <dbReference type="NCBI Taxonomy" id="1134406"/>
    <lineage>
        <taxon>Bacteria</taxon>
        <taxon>Bacillati</taxon>
        <taxon>Chloroflexota</taxon>
        <taxon>Anaerolineae</taxon>
        <taxon>Anaerolineales</taxon>
        <taxon>Anaerolineaceae</taxon>
        <taxon>Ornatilinea</taxon>
    </lineage>
</organism>
<evidence type="ECO:0000313" key="2">
    <source>
        <dbReference type="Proteomes" id="UP000050417"/>
    </source>
</evidence>
<dbReference type="RefSeq" id="WP_075063743.1">
    <property type="nucleotide sequence ID" value="NZ_LGCL01000034.1"/>
</dbReference>